<sequence length="403" mass="44696">MPNTVRANVKVKVPRPDNVIFGHGFRAIALMPSLKRSSSSRPSGLSSRVSEFHPAVTLYEPAVEQESPRRSKRVKREPTEAKLEDLEDLIPLNADEEDVPKGEASSFSATASPKKSPKKAKAIPQSLATPHPAPVKWRETYDTIKEMRSRIIAPVDSMGCDQAQHKETDPKNRRLATLVSLILSSQTKDEVTDAAVANLRTALGGSITLQGIIDIPESQISEAIAKVGFWRRKTTYLKQTAIMLRDKFEGDVPKTVDELCALPGVGPKMAFLTLQVAWDLNHGIGVDVHVHRITNLLGWHKPPTKTPEETRLNLQSWLPKELYRDINHMLVGFGQVICLPVGPRCDECELSRKGLCPSARVVKSKNRKPIAFIKPEEAKPTVEIALEEDSSDIKPEVKEENLT</sequence>
<dbReference type="GO" id="GO:0006289">
    <property type="term" value="P:nucleotide-excision repair"/>
    <property type="evidence" value="ECO:0007669"/>
    <property type="project" value="TreeGrafter"/>
</dbReference>
<proteinExistence type="inferred from homology"/>
<dbReference type="FunCoup" id="A0A409VHQ9">
    <property type="interactions" value="195"/>
</dbReference>
<dbReference type="GO" id="GO:0000703">
    <property type="term" value="F:oxidized pyrimidine nucleobase lesion DNA N-glycosylase activity"/>
    <property type="evidence" value="ECO:0007669"/>
    <property type="project" value="UniProtKB-UniRule"/>
</dbReference>
<keyword evidence="3 8" id="KW-0378">Hydrolase</keyword>
<dbReference type="EC" id="3.2.2.-" evidence="8"/>
<dbReference type="GO" id="GO:0006285">
    <property type="term" value="P:base-excision repair, AP site formation"/>
    <property type="evidence" value="ECO:0007669"/>
    <property type="project" value="UniProtKB-UniRule"/>
</dbReference>
<comment type="catalytic activity">
    <reaction evidence="7 8">
        <text>2'-deoxyribonucleotide-(2'-deoxyribose 5'-phosphate)-2'-deoxyribonucleotide-DNA = a 3'-end 2'-deoxyribonucleotide-(2,3-dehydro-2,3-deoxyribose 5'-phosphate)-DNA + a 5'-end 5'-phospho-2'-deoxyribonucleoside-DNA + H(+)</text>
        <dbReference type="Rhea" id="RHEA:66592"/>
        <dbReference type="Rhea" id="RHEA-COMP:13180"/>
        <dbReference type="Rhea" id="RHEA-COMP:16897"/>
        <dbReference type="Rhea" id="RHEA-COMP:17067"/>
        <dbReference type="ChEBI" id="CHEBI:15378"/>
        <dbReference type="ChEBI" id="CHEBI:136412"/>
        <dbReference type="ChEBI" id="CHEBI:157695"/>
        <dbReference type="ChEBI" id="CHEBI:167181"/>
        <dbReference type="EC" id="4.2.99.18"/>
    </reaction>
</comment>
<dbReference type="FunFam" id="1.10.1670.10:FF:000003">
    <property type="entry name" value="Endonuclease III homolog"/>
    <property type="match status" value="1"/>
</dbReference>
<dbReference type="InterPro" id="IPR000445">
    <property type="entry name" value="HhH_motif"/>
</dbReference>
<evidence type="ECO:0000256" key="8">
    <source>
        <dbReference type="HAMAP-Rule" id="MF_03183"/>
    </source>
</evidence>
<dbReference type="InterPro" id="IPR004036">
    <property type="entry name" value="Endonuclease-III-like_CS2"/>
</dbReference>
<comment type="caution">
    <text evidence="11">The sequence shown here is derived from an EMBL/GenBank/DDBJ whole genome shotgun (WGS) entry which is preliminary data.</text>
</comment>
<dbReference type="Gene3D" id="1.10.340.30">
    <property type="entry name" value="Hypothetical protein, domain 2"/>
    <property type="match status" value="1"/>
</dbReference>
<evidence type="ECO:0000256" key="3">
    <source>
        <dbReference type="ARBA" id="ARBA00022801"/>
    </source>
</evidence>
<dbReference type="HAMAP" id="MF_03183">
    <property type="entry name" value="Endonuclease_III_Nth"/>
    <property type="match status" value="1"/>
</dbReference>
<evidence type="ECO:0000256" key="9">
    <source>
        <dbReference type="SAM" id="MobiDB-lite"/>
    </source>
</evidence>
<dbReference type="SUPFAM" id="SSF48150">
    <property type="entry name" value="DNA-glycosylase"/>
    <property type="match status" value="1"/>
</dbReference>
<comment type="similarity">
    <text evidence="1 8">Belongs to the Nth/MutY family.</text>
</comment>
<dbReference type="Pfam" id="PF00730">
    <property type="entry name" value="HhH-GPD"/>
    <property type="match status" value="1"/>
</dbReference>
<dbReference type="CDD" id="cd00056">
    <property type="entry name" value="ENDO3c"/>
    <property type="match status" value="1"/>
</dbReference>
<dbReference type="InterPro" id="IPR011257">
    <property type="entry name" value="DNA_glycosylase"/>
</dbReference>
<keyword evidence="2 8" id="KW-0227">DNA damage</keyword>
<keyword evidence="4 8" id="KW-0234">DNA repair</keyword>
<evidence type="ECO:0000259" key="10">
    <source>
        <dbReference type="SMART" id="SM00478"/>
    </source>
</evidence>
<feature type="region of interest" description="Disordered" evidence="9">
    <location>
        <begin position="59"/>
        <end position="133"/>
    </location>
</feature>
<reference evidence="11 12" key="1">
    <citation type="journal article" date="2018" name="Evol. Lett.">
        <title>Horizontal gene cluster transfer increased hallucinogenic mushroom diversity.</title>
        <authorList>
            <person name="Reynolds H.T."/>
            <person name="Vijayakumar V."/>
            <person name="Gluck-Thaler E."/>
            <person name="Korotkin H.B."/>
            <person name="Matheny P.B."/>
            <person name="Slot J.C."/>
        </authorList>
    </citation>
    <scope>NUCLEOTIDE SEQUENCE [LARGE SCALE GENOMIC DNA]</scope>
    <source>
        <strain evidence="11 12">2629</strain>
    </source>
</reference>
<keyword evidence="6 8" id="KW-0326">Glycosidase</keyword>
<gene>
    <name evidence="8" type="primary">NTH1</name>
    <name evidence="11" type="ORF">CVT24_012049</name>
</gene>
<evidence type="ECO:0000256" key="5">
    <source>
        <dbReference type="ARBA" id="ARBA00023239"/>
    </source>
</evidence>
<evidence type="ECO:0000256" key="7">
    <source>
        <dbReference type="ARBA" id="ARBA00044632"/>
    </source>
</evidence>
<evidence type="ECO:0000256" key="2">
    <source>
        <dbReference type="ARBA" id="ARBA00022763"/>
    </source>
</evidence>
<feature type="domain" description="HhH-GPD" evidence="10">
    <location>
        <begin position="183"/>
        <end position="336"/>
    </location>
</feature>
<keyword evidence="8" id="KW-0539">Nucleus</keyword>
<dbReference type="STRING" id="181874.A0A409VHQ9"/>
<comment type="caution">
    <text evidence="8">Lacks conserved residue(s) required for the propagation of feature annotation.</text>
</comment>
<dbReference type="PANTHER" id="PTHR43286:SF1">
    <property type="entry name" value="ENDONUCLEASE III-LIKE PROTEIN 1"/>
    <property type="match status" value="1"/>
</dbReference>
<keyword evidence="8" id="KW-0496">Mitochondrion</keyword>
<evidence type="ECO:0000256" key="4">
    <source>
        <dbReference type="ARBA" id="ARBA00023204"/>
    </source>
</evidence>
<dbReference type="EC" id="4.2.99.18" evidence="8"/>
<evidence type="ECO:0000256" key="1">
    <source>
        <dbReference type="ARBA" id="ARBA00008343"/>
    </source>
</evidence>
<dbReference type="GO" id="GO:0005739">
    <property type="term" value="C:mitochondrion"/>
    <property type="evidence" value="ECO:0007669"/>
    <property type="project" value="UniProtKB-SubCell"/>
</dbReference>
<dbReference type="InterPro" id="IPR030841">
    <property type="entry name" value="NTH1"/>
</dbReference>
<dbReference type="EMBL" id="NHTK01006057">
    <property type="protein sequence ID" value="PPQ65822.1"/>
    <property type="molecule type" value="Genomic_DNA"/>
</dbReference>
<dbReference type="GO" id="GO:0140078">
    <property type="term" value="F:class I DNA-(apurinic or apyrimidinic site) endonuclease activity"/>
    <property type="evidence" value="ECO:0007669"/>
    <property type="project" value="UniProtKB-EC"/>
</dbReference>
<dbReference type="Gene3D" id="1.10.1670.10">
    <property type="entry name" value="Helix-hairpin-Helix base-excision DNA repair enzymes (C-terminal)"/>
    <property type="match status" value="1"/>
</dbReference>
<name>A0A409VHQ9_9AGAR</name>
<dbReference type="Pfam" id="PF00633">
    <property type="entry name" value="HHH"/>
    <property type="match status" value="1"/>
</dbReference>
<comment type="function">
    <text evidence="8">Bifunctional DNA N-glycosylase with associated apurinic/apyrimidinic (AP) lyase function that catalyzes the first step in base excision repair (BER), the primary repair pathway for the repair of oxidative DNA damage. The DNA N-glycosylase activity releases the damaged DNA base from DNA by cleaving the N-glycosidic bond, leaving an AP site. The AP lyase activity cleaves the phosphodiester bond 3' to the AP site by a beta-elimination. Primarily recognizes and repairs oxidative base damage of pyrimidines.</text>
</comment>
<dbReference type="SMART" id="SM00478">
    <property type="entry name" value="ENDO3c"/>
    <property type="match status" value="1"/>
</dbReference>
<dbReference type="InterPro" id="IPR003265">
    <property type="entry name" value="HhH-GPD_domain"/>
</dbReference>
<dbReference type="AlphaFoldDB" id="A0A409VHQ9"/>
<dbReference type="PANTHER" id="PTHR43286">
    <property type="entry name" value="ENDONUCLEASE III-LIKE PROTEIN 1"/>
    <property type="match status" value="1"/>
</dbReference>
<dbReference type="GO" id="GO:0005634">
    <property type="term" value="C:nucleus"/>
    <property type="evidence" value="ECO:0007669"/>
    <property type="project" value="UniProtKB-SubCell"/>
</dbReference>
<accession>A0A409VHQ9</accession>
<evidence type="ECO:0000313" key="12">
    <source>
        <dbReference type="Proteomes" id="UP000284842"/>
    </source>
</evidence>
<keyword evidence="12" id="KW-1185">Reference proteome</keyword>
<keyword evidence="5 8" id="KW-0456">Lyase</keyword>
<dbReference type="Proteomes" id="UP000284842">
    <property type="component" value="Unassembled WGS sequence"/>
</dbReference>
<dbReference type="PROSITE" id="PS01155">
    <property type="entry name" value="ENDONUCLEASE_III_2"/>
    <property type="match status" value="1"/>
</dbReference>
<evidence type="ECO:0000256" key="6">
    <source>
        <dbReference type="ARBA" id="ARBA00023295"/>
    </source>
</evidence>
<protein>
    <recommendedName>
        <fullName evidence="8">Endonuclease III homolog</fullName>
        <ecNumber evidence="8">3.2.2.-</ecNumber>
        <ecNumber evidence="8">4.2.99.18</ecNumber>
    </recommendedName>
    <alternativeName>
        <fullName evidence="8">Bifunctional DNA N-glycosylase/DNA-(apurinic or apyrimidinic site) lyase</fullName>
        <shortName evidence="8">DNA glycosylase/AP lyase</shortName>
    </alternativeName>
</protein>
<evidence type="ECO:0000313" key="11">
    <source>
        <dbReference type="EMBL" id="PPQ65822.1"/>
    </source>
</evidence>
<organism evidence="11 12">
    <name type="scientific">Panaeolus cyanescens</name>
    <dbReference type="NCBI Taxonomy" id="181874"/>
    <lineage>
        <taxon>Eukaryota</taxon>
        <taxon>Fungi</taxon>
        <taxon>Dikarya</taxon>
        <taxon>Basidiomycota</taxon>
        <taxon>Agaricomycotina</taxon>
        <taxon>Agaricomycetes</taxon>
        <taxon>Agaricomycetidae</taxon>
        <taxon>Agaricales</taxon>
        <taxon>Agaricineae</taxon>
        <taxon>Galeropsidaceae</taxon>
        <taxon>Panaeolus</taxon>
    </lineage>
</organism>
<dbReference type="OrthoDB" id="2099276at2759"/>
<dbReference type="InterPro" id="IPR023170">
    <property type="entry name" value="HhH_base_excis_C"/>
</dbReference>
<feature type="compositionally biased region" description="Low complexity" evidence="9">
    <location>
        <begin position="104"/>
        <end position="114"/>
    </location>
</feature>
<dbReference type="InParanoid" id="A0A409VHQ9"/>
<dbReference type="GO" id="GO:0003677">
    <property type="term" value="F:DNA binding"/>
    <property type="evidence" value="ECO:0007669"/>
    <property type="project" value="UniProtKB-UniRule"/>
</dbReference>
<dbReference type="FunFam" id="1.10.340.30:FF:000001">
    <property type="entry name" value="Endonuclease III"/>
    <property type="match status" value="1"/>
</dbReference>
<comment type="subcellular location">
    <subcellularLocation>
        <location evidence="8">Nucleus</location>
    </subcellularLocation>
    <subcellularLocation>
        <location evidence="8">Mitochondrion</location>
    </subcellularLocation>
</comment>